<dbReference type="PROSITE" id="PS50943">
    <property type="entry name" value="HTH_CROC1"/>
    <property type="match status" value="1"/>
</dbReference>
<dbReference type="SUPFAM" id="SSF47413">
    <property type="entry name" value="lambda repressor-like DNA-binding domains"/>
    <property type="match status" value="1"/>
</dbReference>
<feature type="transmembrane region" description="Helical" evidence="2">
    <location>
        <begin position="87"/>
        <end position="105"/>
    </location>
</feature>
<name>A0ABN6MKQ6_9ACTN</name>
<keyword evidence="2" id="KW-0812">Transmembrane</keyword>
<gene>
    <name evidence="4" type="ORF">CE91St30_28230</name>
</gene>
<feature type="transmembrane region" description="Helical" evidence="2">
    <location>
        <begin position="261"/>
        <end position="283"/>
    </location>
</feature>
<accession>A0ABN6MKQ6</accession>
<protein>
    <recommendedName>
        <fullName evidence="3">HTH cro/C1-type domain-containing protein</fullName>
    </recommendedName>
</protein>
<dbReference type="Proteomes" id="UP001320544">
    <property type="component" value="Chromosome"/>
</dbReference>
<proteinExistence type="predicted"/>
<organism evidence="4 5">
    <name type="scientific">Raoultibacter timonensis</name>
    <dbReference type="NCBI Taxonomy" id="1907662"/>
    <lineage>
        <taxon>Bacteria</taxon>
        <taxon>Bacillati</taxon>
        <taxon>Actinomycetota</taxon>
        <taxon>Coriobacteriia</taxon>
        <taxon>Eggerthellales</taxon>
        <taxon>Eggerthellaceae</taxon>
        <taxon>Raoultibacter</taxon>
    </lineage>
</organism>
<keyword evidence="5" id="KW-1185">Reference proteome</keyword>
<evidence type="ECO:0000313" key="5">
    <source>
        <dbReference type="Proteomes" id="UP001320544"/>
    </source>
</evidence>
<dbReference type="CDD" id="cd00093">
    <property type="entry name" value="HTH_XRE"/>
    <property type="match status" value="1"/>
</dbReference>
<feature type="domain" description="HTH cro/C1-type" evidence="3">
    <location>
        <begin position="7"/>
        <end position="61"/>
    </location>
</feature>
<keyword evidence="2" id="KW-1133">Transmembrane helix</keyword>
<feature type="transmembrane region" description="Helical" evidence="2">
    <location>
        <begin position="204"/>
        <end position="224"/>
    </location>
</feature>
<dbReference type="PANTHER" id="PTHR46558:SF4">
    <property type="entry name" value="DNA-BIDING PHAGE PROTEIN"/>
    <property type="match status" value="1"/>
</dbReference>
<keyword evidence="1" id="KW-0238">DNA-binding</keyword>
<dbReference type="RefSeq" id="WP_341801925.1">
    <property type="nucleotide sequence ID" value="NZ_AP025564.1"/>
</dbReference>
<dbReference type="InterPro" id="IPR001387">
    <property type="entry name" value="Cro/C1-type_HTH"/>
</dbReference>
<evidence type="ECO:0000259" key="3">
    <source>
        <dbReference type="PROSITE" id="PS50943"/>
    </source>
</evidence>
<feature type="transmembrane region" description="Helical" evidence="2">
    <location>
        <begin position="163"/>
        <end position="184"/>
    </location>
</feature>
<feature type="transmembrane region" description="Helical" evidence="2">
    <location>
        <begin position="117"/>
        <end position="136"/>
    </location>
</feature>
<dbReference type="PANTHER" id="PTHR46558">
    <property type="entry name" value="TRACRIPTIONAL REGULATORY PROTEIN-RELATED-RELATED"/>
    <property type="match status" value="1"/>
</dbReference>
<dbReference type="InterPro" id="IPR010982">
    <property type="entry name" value="Lambda_DNA-bd_dom_sf"/>
</dbReference>
<sequence>MSFADNLVYIRQHYGVTQEALAEQLGVSRQTISKWEANINFPETDKLLMLCDLYNTNLDDLMRGSVRIANVHDTELYDVHMNRHSKAIAAIPFFVLLGVGLLIMLDASGFPSNLSTVVMFFFIIIATVIGIVSGLGHTEFKRKHAGIDPRYETDVLDRFGRRFTTMIAIGVGLILLDVIALIGFSPEHGDIVDLGFTTFHFDLFMGPFLFVLAIAVYILVYAGMQKEKYDRSEITYIAKDGTVKPGDPRAKTAAELKRDHILGCICGAIMILAVIVFLVWGFLPSLGDFVSSGFDKFELKEYIRNGHGGFAVSWIAFPVGGLLCAVVCVIGSALFKTNDELIAEARKENPWVKVEGEEPAAGGRADPK</sequence>
<dbReference type="Pfam" id="PF01381">
    <property type="entry name" value="HTH_3"/>
    <property type="match status" value="1"/>
</dbReference>
<evidence type="ECO:0000313" key="4">
    <source>
        <dbReference type="EMBL" id="BDE97490.1"/>
    </source>
</evidence>
<evidence type="ECO:0000256" key="1">
    <source>
        <dbReference type="ARBA" id="ARBA00023125"/>
    </source>
</evidence>
<reference evidence="4 5" key="1">
    <citation type="submission" date="2022-01" db="EMBL/GenBank/DDBJ databases">
        <title>Novel bile acid biosynthetic pathways are enriched in the microbiome of centenarians.</title>
        <authorList>
            <person name="Sato Y."/>
            <person name="Atarashi K."/>
            <person name="Plichta R.D."/>
            <person name="Arai Y."/>
            <person name="Sasajima S."/>
            <person name="Kearney M.S."/>
            <person name="Suda W."/>
            <person name="Takeshita K."/>
            <person name="Sasaki T."/>
            <person name="Okamoto S."/>
            <person name="Skelly N.A."/>
            <person name="Okamura Y."/>
            <person name="Vlamakis H."/>
            <person name="Li Y."/>
            <person name="Tanoue T."/>
            <person name="Takei H."/>
            <person name="Nittono H."/>
            <person name="Narushima S."/>
            <person name="Irie J."/>
            <person name="Itoh H."/>
            <person name="Moriya K."/>
            <person name="Sugiura Y."/>
            <person name="Suematsu M."/>
            <person name="Moritoki N."/>
            <person name="Shibata S."/>
            <person name="Littman R.D."/>
            <person name="Fischbach A.M."/>
            <person name="Uwamino Y."/>
            <person name="Inoue T."/>
            <person name="Honda A."/>
            <person name="Hattori M."/>
            <person name="Murai T."/>
            <person name="Xavier J.R."/>
            <person name="Hirose N."/>
            <person name="Honda K."/>
        </authorList>
    </citation>
    <scope>NUCLEOTIDE SEQUENCE [LARGE SCALE GENOMIC DNA]</scope>
    <source>
        <strain evidence="4 5">CE91-St30</strain>
    </source>
</reference>
<feature type="transmembrane region" description="Helical" evidence="2">
    <location>
        <begin position="311"/>
        <end position="335"/>
    </location>
</feature>
<keyword evidence="2" id="KW-0472">Membrane</keyword>
<dbReference type="Gene3D" id="1.10.260.40">
    <property type="entry name" value="lambda repressor-like DNA-binding domains"/>
    <property type="match status" value="1"/>
</dbReference>
<dbReference type="SMART" id="SM00530">
    <property type="entry name" value="HTH_XRE"/>
    <property type="match status" value="1"/>
</dbReference>
<dbReference type="EMBL" id="AP025564">
    <property type="protein sequence ID" value="BDE97490.1"/>
    <property type="molecule type" value="Genomic_DNA"/>
</dbReference>
<evidence type="ECO:0000256" key="2">
    <source>
        <dbReference type="SAM" id="Phobius"/>
    </source>
</evidence>